<dbReference type="VEuPathDB" id="FungiDB:BO70DRAFT_412203"/>
<dbReference type="AlphaFoldDB" id="A0A317VQA3"/>
<feature type="region of interest" description="Disordered" evidence="1">
    <location>
        <begin position="231"/>
        <end position="271"/>
    </location>
</feature>
<dbReference type="InterPro" id="IPR053024">
    <property type="entry name" value="Fungal_surface_NADase"/>
</dbReference>
<dbReference type="GO" id="GO:0050135">
    <property type="term" value="F:NADP+ nucleosidase activity"/>
    <property type="evidence" value="ECO:0007669"/>
    <property type="project" value="InterPro"/>
</dbReference>
<dbReference type="InterPro" id="IPR025331">
    <property type="entry name" value="TNT"/>
</dbReference>
<organism evidence="3 4">
    <name type="scientific">Aspergillus heteromorphus CBS 117.55</name>
    <dbReference type="NCBI Taxonomy" id="1448321"/>
    <lineage>
        <taxon>Eukaryota</taxon>
        <taxon>Fungi</taxon>
        <taxon>Dikarya</taxon>
        <taxon>Ascomycota</taxon>
        <taxon>Pezizomycotina</taxon>
        <taxon>Eurotiomycetes</taxon>
        <taxon>Eurotiomycetidae</taxon>
        <taxon>Eurotiales</taxon>
        <taxon>Aspergillaceae</taxon>
        <taxon>Aspergillus</taxon>
        <taxon>Aspergillus subgen. Circumdati</taxon>
    </lineage>
</organism>
<evidence type="ECO:0000313" key="4">
    <source>
        <dbReference type="Proteomes" id="UP000247233"/>
    </source>
</evidence>
<dbReference type="RefSeq" id="XP_025397203.1">
    <property type="nucleotide sequence ID" value="XM_025547309.1"/>
</dbReference>
<dbReference type="PANTHER" id="PTHR42059:SF1">
    <property type="entry name" value="TNT DOMAIN-CONTAINING PROTEIN"/>
    <property type="match status" value="1"/>
</dbReference>
<proteinExistence type="predicted"/>
<accession>A0A317VQA3</accession>
<reference evidence="3 4" key="1">
    <citation type="submission" date="2016-12" db="EMBL/GenBank/DDBJ databases">
        <title>The genomes of Aspergillus section Nigri reveals drivers in fungal speciation.</title>
        <authorList>
            <consortium name="DOE Joint Genome Institute"/>
            <person name="Vesth T.C."/>
            <person name="Nybo J."/>
            <person name="Theobald S."/>
            <person name="Brandl J."/>
            <person name="Frisvad J.C."/>
            <person name="Nielsen K.F."/>
            <person name="Lyhne E.K."/>
            <person name="Kogle M.E."/>
            <person name="Kuo A."/>
            <person name="Riley R."/>
            <person name="Clum A."/>
            <person name="Nolan M."/>
            <person name="Lipzen A."/>
            <person name="Salamov A."/>
            <person name="Henrissat B."/>
            <person name="Wiebenga A."/>
            <person name="De Vries R.P."/>
            <person name="Grigoriev I.V."/>
            <person name="Mortensen U.H."/>
            <person name="Andersen M.R."/>
            <person name="Baker S.E."/>
        </authorList>
    </citation>
    <scope>NUCLEOTIDE SEQUENCE [LARGE SCALE GENOMIC DNA]</scope>
    <source>
        <strain evidence="3 4">CBS 117.55</strain>
    </source>
</reference>
<dbReference type="PANTHER" id="PTHR42059">
    <property type="entry name" value="TNT DOMAIN-CONTAINING PROTEIN"/>
    <property type="match status" value="1"/>
</dbReference>
<feature type="compositionally biased region" description="Acidic residues" evidence="1">
    <location>
        <begin position="235"/>
        <end position="249"/>
    </location>
</feature>
<gene>
    <name evidence="3" type="ORF">BO70DRAFT_412203</name>
</gene>
<dbReference type="Pfam" id="PF14021">
    <property type="entry name" value="TNT"/>
    <property type="match status" value="1"/>
</dbReference>
<evidence type="ECO:0000313" key="3">
    <source>
        <dbReference type="EMBL" id="PWY75078.1"/>
    </source>
</evidence>
<keyword evidence="4" id="KW-1185">Reference proteome</keyword>
<feature type="compositionally biased region" description="Basic and acidic residues" evidence="1">
    <location>
        <begin position="250"/>
        <end position="262"/>
    </location>
</feature>
<evidence type="ECO:0000259" key="2">
    <source>
        <dbReference type="Pfam" id="PF14021"/>
    </source>
</evidence>
<dbReference type="EMBL" id="MSFL01000022">
    <property type="protein sequence ID" value="PWY75078.1"/>
    <property type="molecule type" value="Genomic_DNA"/>
</dbReference>
<evidence type="ECO:0000256" key="1">
    <source>
        <dbReference type="SAM" id="MobiDB-lite"/>
    </source>
</evidence>
<dbReference type="Proteomes" id="UP000247233">
    <property type="component" value="Unassembled WGS sequence"/>
</dbReference>
<sequence>MCQIFWRMVTQGRVEYPPPPINDTTTTTFTCPNPDPCANITPSATNTTTSAFYCSYCTCNNILLGPANFQPTSNFTTLFASYAPLDSQCPSDWLCTWANFTSPALSPPPSNPFAYAGYIYPPNLGFKGCAQPGSPPVGSFVDRFGTANGSYLAPADTPFAERSIPPGNLNKFANSTLYNYWRYRVTAEFDAVEGEILPWFGQPGGGWQWYVEGGLGGLRENGTLVLVEGRSYGEGEGEGEAEDEAEGDDDAAKEWRDMEEVRGGGGVEMYH</sequence>
<dbReference type="GeneID" id="37069546"/>
<name>A0A317VQA3_9EURO</name>
<protein>
    <recommendedName>
        <fullName evidence="2">TNT domain-containing protein</fullName>
    </recommendedName>
</protein>
<dbReference type="OrthoDB" id="2923349at2759"/>
<feature type="domain" description="TNT" evidence="2">
    <location>
        <begin position="136"/>
        <end position="225"/>
    </location>
</feature>
<comment type="caution">
    <text evidence="3">The sequence shown here is derived from an EMBL/GenBank/DDBJ whole genome shotgun (WGS) entry which is preliminary data.</text>
</comment>